<dbReference type="InterPro" id="IPR012910">
    <property type="entry name" value="Plug_dom"/>
</dbReference>
<reference evidence="15 16" key="1">
    <citation type="submission" date="2020-05" db="EMBL/GenBank/DDBJ databases">
        <title>Aquincola sp. isolate from soil.</title>
        <authorList>
            <person name="Han J."/>
            <person name="Kim D.-U."/>
        </authorList>
    </citation>
    <scope>NUCLEOTIDE SEQUENCE [LARGE SCALE GENOMIC DNA]</scope>
    <source>
        <strain evidence="15 16">S2</strain>
    </source>
</reference>
<proteinExistence type="inferred from homology"/>
<keyword evidence="4 10" id="KW-1134">Transmembrane beta strand</keyword>
<evidence type="ECO:0000256" key="1">
    <source>
        <dbReference type="ARBA" id="ARBA00004571"/>
    </source>
</evidence>
<evidence type="ECO:0000259" key="14">
    <source>
        <dbReference type="Pfam" id="PF07715"/>
    </source>
</evidence>
<evidence type="ECO:0000256" key="8">
    <source>
        <dbReference type="ARBA" id="ARBA00023170"/>
    </source>
</evidence>
<keyword evidence="5 10" id="KW-0812">Transmembrane</keyword>
<evidence type="ECO:0000256" key="2">
    <source>
        <dbReference type="ARBA" id="ARBA00009810"/>
    </source>
</evidence>
<sequence length="701" mass="76247">MAFRSHCVLGTLTLAALQALAQDTPQTVTVTGRGTTTATVAGFGNVPLGKLPMSAISLGNGQLEDAAVSTLADITRLDASLSDAYNSPGYWSSLTIRGFVLDNRYNYRRDGLPINAETAIGLANKQSIEVLKGTSGLQAGTSAPGGLVNFVVKRPTAGLRAAAIGWAQDGSVGASVDLSERSGASGAFGWRINAAAEKLDPQLRDAEGRRHLLALAADARLSPGSQLEGELEWSRQRQPSMPGFSLLGGRLPDAQAIDPRINLNNQPWSLPVVLEGRTASLRWTHELRPDWRISAHAMAQRLKSDDRVAFPFGCSAENNYDRYCSDGSFDLYDFRSEGERRDTDALDLALSGRAMLGGMDHRFTIGLLASRFEARFNRQAYNWVGVGQIDGSVITPADPTLTDENTNRDERSTELRLQDQITLGQDTTLWAGLRSSRIARASVRTDGSRGTDYHQQLTTPWLALSHQLSPAAMVYASWGQGVESEVVPNRSFYANAGQPLAALKSRQIEAGIKRRSTAVDAGITLFDIRRPMWADFCDTDGQCVRLADGAQRHRGLEADAEARLGAWNLRGSVMWLKARREGSIDANVENKRPANVPAFALKAQAAYNVPALPGLALLGFVTHEGDRAVLPDNSIIAGGWTRIDLGLRYAMKLDGHALTWRAGVDNVADRRAWKETPYQFSHVYLYPLAPRRAHASLNVQF</sequence>
<dbReference type="PANTHER" id="PTHR32552:SF83">
    <property type="entry name" value="BLR3904 PROTEIN"/>
    <property type="match status" value="1"/>
</dbReference>
<comment type="caution">
    <text evidence="15">The sequence shown here is derived from an EMBL/GenBank/DDBJ whole genome shotgun (WGS) entry which is preliminary data.</text>
</comment>
<dbReference type="PANTHER" id="PTHR32552">
    <property type="entry name" value="FERRICHROME IRON RECEPTOR-RELATED"/>
    <property type="match status" value="1"/>
</dbReference>
<dbReference type="Gene3D" id="2.170.130.10">
    <property type="entry name" value="TonB-dependent receptor, plug domain"/>
    <property type="match status" value="1"/>
</dbReference>
<evidence type="ECO:0000259" key="13">
    <source>
        <dbReference type="Pfam" id="PF00593"/>
    </source>
</evidence>
<protein>
    <submittedName>
        <fullName evidence="15">TonB-dependent siderophore receptor</fullName>
    </submittedName>
</protein>
<dbReference type="InterPro" id="IPR036942">
    <property type="entry name" value="Beta-barrel_TonB_sf"/>
</dbReference>
<feature type="chain" id="PRO_5046639792" evidence="12">
    <location>
        <begin position="22"/>
        <end position="701"/>
    </location>
</feature>
<keyword evidence="7 10" id="KW-0472">Membrane</keyword>
<evidence type="ECO:0000256" key="12">
    <source>
        <dbReference type="SAM" id="SignalP"/>
    </source>
</evidence>
<feature type="signal peptide" evidence="12">
    <location>
        <begin position="1"/>
        <end position="21"/>
    </location>
</feature>
<dbReference type="Proteomes" id="UP000737171">
    <property type="component" value="Unassembled WGS sequence"/>
</dbReference>
<keyword evidence="12" id="KW-0732">Signal</keyword>
<dbReference type="InterPro" id="IPR039426">
    <property type="entry name" value="TonB-dep_rcpt-like"/>
</dbReference>
<keyword evidence="9 10" id="KW-0998">Cell outer membrane</keyword>
<feature type="domain" description="TonB-dependent receptor-like beta-barrel" evidence="13">
    <location>
        <begin position="221"/>
        <end position="667"/>
    </location>
</feature>
<name>A0ABX2EK46_9BURK</name>
<comment type="subcellular location">
    <subcellularLocation>
        <location evidence="1 10">Cell outer membrane</location>
        <topology evidence="1 10">Multi-pass membrane protein</topology>
    </subcellularLocation>
</comment>
<evidence type="ECO:0000256" key="6">
    <source>
        <dbReference type="ARBA" id="ARBA00023077"/>
    </source>
</evidence>
<evidence type="ECO:0000256" key="4">
    <source>
        <dbReference type="ARBA" id="ARBA00022452"/>
    </source>
</evidence>
<evidence type="ECO:0000256" key="11">
    <source>
        <dbReference type="RuleBase" id="RU003357"/>
    </source>
</evidence>
<dbReference type="InterPro" id="IPR010105">
    <property type="entry name" value="TonB_sidphr_rcpt"/>
</dbReference>
<comment type="similarity">
    <text evidence="2 10 11">Belongs to the TonB-dependent receptor family.</text>
</comment>
<evidence type="ECO:0000256" key="3">
    <source>
        <dbReference type="ARBA" id="ARBA00022448"/>
    </source>
</evidence>
<dbReference type="PROSITE" id="PS52016">
    <property type="entry name" value="TONB_DEPENDENT_REC_3"/>
    <property type="match status" value="1"/>
</dbReference>
<evidence type="ECO:0000313" key="15">
    <source>
        <dbReference type="EMBL" id="NRF68984.1"/>
    </source>
</evidence>
<organism evidence="15 16">
    <name type="scientific">Pseudaquabacterium terrae</name>
    <dbReference type="NCBI Taxonomy" id="2732868"/>
    <lineage>
        <taxon>Bacteria</taxon>
        <taxon>Pseudomonadati</taxon>
        <taxon>Pseudomonadota</taxon>
        <taxon>Betaproteobacteria</taxon>
        <taxon>Burkholderiales</taxon>
        <taxon>Sphaerotilaceae</taxon>
        <taxon>Pseudaquabacterium</taxon>
    </lineage>
</organism>
<dbReference type="InterPro" id="IPR000531">
    <property type="entry name" value="Beta-barrel_TonB"/>
</dbReference>
<accession>A0ABX2EK46</accession>
<evidence type="ECO:0000256" key="7">
    <source>
        <dbReference type="ARBA" id="ARBA00023136"/>
    </source>
</evidence>
<evidence type="ECO:0000313" key="16">
    <source>
        <dbReference type="Proteomes" id="UP000737171"/>
    </source>
</evidence>
<evidence type="ECO:0000256" key="10">
    <source>
        <dbReference type="PROSITE-ProRule" id="PRU01360"/>
    </source>
</evidence>
<dbReference type="Gene3D" id="2.40.170.20">
    <property type="entry name" value="TonB-dependent receptor, beta-barrel domain"/>
    <property type="match status" value="1"/>
</dbReference>
<keyword evidence="3 10" id="KW-0813">Transport</keyword>
<evidence type="ECO:0000256" key="5">
    <source>
        <dbReference type="ARBA" id="ARBA00022692"/>
    </source>
</evidence>
<keyword evidence="6 11" id="KW-0798">TonB box</keyword>
<dbReference type="RefSeq" id="WP_173125213.1">
    <property type="nucleotide sequence ID" value="NZ_JABRWJ010000005.1"/>
</dbReference>
<evidence type="ECO:0000256" key="9">
    <source>
        <dbReference type="ARBA" id="ARBA00023237"/>
    </source>
</evidence>
<dbReference type="NCBIfam" id="TIGR01783">
    <property type="entry name" value="TonB-siderophor"/>
    <property type="match status" value="1"/>
</dbReference>
<keyword evidence="8 15" id="KW-0675">Receptor</keyword>
<dbReference type="SUPFAM" id="SSF56935">
    <property type="entry name" value="Porins"/>
    <property type="match status" value="1"/>
</dbReference>
<feature type="domain" description="TonB-dependent receptor plug" evidence="14">
    <location>
        <begin position="50"/>
        <end position="146"/>
    </location>
</feature>
<dbReference type="Pfam" id="PF00593">
    <property type="entry name" value="TonB_dep_Rec_b-barrel"/>
    <property type="match status" value="1"/>
</dbReference>
<gene>
    <name evidence="15" type="ORF">HLB44_18475</name>
</gene>
<dbReference type="EMBL" id="JABRWJ010000005">
    <property type="protein sequence ID" value="NRF68984.1"/>
    <property type="molecule type" value="Genomic_DNA"/>
</dbReference>
<dbReference type="Pfam" id="PF07715">
    <property type="entry name" value="Plug"/>
    <property type="match status" value="1"/>
</dbReference>
<dbReference type="InterPro" id="IPR037066">
    <property type="entry name" value="Plug_dom_sf"/>
</dbReference>
<keyword evidence="16" id="KW-1185">Reference proteome</keyword>